<dbReference type="PANTHER" id="PTHR15614:SF2">
    <property type="entry name" value="INTRAFLAGELLAR TRANSPORT PROTEIN 81 HOMOLOG"/>
    <property type="match status" value="1"/>
</dbReference>
<dbReference type="STRING" id="48269.A0A183LTE5"/>
<organism evidence="1 2">
    <name type="scientific">Schistosoma margrebowiei</name>
    <dbReference type="NCBI Taxonomy" id="48269"/>
    <lineage>
        <taxon>Eukaryota</taxon>
        <taxon>Metazoa</taxon>
        <taxon>Spiralia</taxon>
        <taxon>Lophotrochozoa</taxon>
        <taxon>Platyhelminthes</taxon>
        <taxon>Trematoda</taxon>
        <taxon>Digenea</taxon>
        <taxon>Strigeidida</taxon>
        <taxon>Schistosomatoidea</taxon>
        <taxon>Schistosomatidae</taxon>
        <taxon>Schistosoma</taxon>
    </lineage>
</organism>
<accession>A0A183LTE5</accession>
<dbReference type="GO" id="GO:0042073">
    <property type="term" value="P:intraciliary transport"/>
    <property type="evidence" value="ECO:0007669"/>
    <property type="project" value="InterPro"/>
</dbReference>
<dbReference type="PANTHER" id="PTHR15614">
    <property type="entry name" value="INTRAFLAGELLAR TRANSPORT PROTEIN 81 HOMOLOG"/>
    <property type="match status" value="1"/>
</dbReference>
<keyword evidence="2" id="KW-1185">Reference proteome</keyword>
<dbReference type="InterPro" id="IPR029600">
    <property type="entry name" value="IFT81"/>
</dbReference>
<dbReference type="GO" id="GO:0015631">
    <property type="term" value="F:tubulin binding"/>
    <property type="evidence" value="ECO:0007669"/>
    <property type="project" value="InterPro"/>
</dbReference>
<dbReference type="GO" id="GO:0060271">
    <property type="term" value="P:cilium assembly"/>
    <property type="evidence" value="ECO:0007669"/>
    <property type="project" value="InterPro"/>
</dbReference>
<dbReference type="AlphaFoldDB" id="A0A183LTE5"/>
<dbReference type="GO" id="GO:0030992">
    <property type="term" value="C:intraciliary transport particle B"/>
    <property type="evidence" value="ECO:0007669"/>
    <property type="project" value="InterPro"/>
</dbReference>
<name>A0A183LTE5_9TREM</name>
<gene>
    <name evidence="1" type="ORF">SMRZ_LOCUS7070</name>
</gene>
<sequence length="310" mass="35742">MKTLTSGGKHGIQRIARMQLDDLDFADDLALLSHLSTQNTSDPMVRYYQQQPTMGQTRFQWKKKSRRSSGIPFLLNYFCINHLALIQRVEEETKINQYMLSEKLPKELLNVKTYIENVTKVVSQPAMNQSFLDQLNQQLRDANSELNKLIEKRMISNEPFDDKISLFRQQAAIVRRKKLSAAEILTTTRDRLSELNNRLEEIKNQLGVSTTINQNGEDSNGIGINKALDLSCLKTDEFQRYVAKLRSKNTIYKQKRAQLSELRAEKGILSRTIEILRNEENEMKTLLANAESEHGTSGYWETQTNLGKVR</sequence>
<protein>
    <submittedName>
        <fullName evidence="1">Uncharacterized protein</fullName>
    </submittedName>
</protein>
<dbReference type="EMBL" id="UZAI01002776">
    <property type="protein sequence ID" value="VDO74562.1"/>
    <property type="molecule type" value="Genomic_DNA"/>
</dbReference>
<evidence type="ECO:0000313" key="2">
    <source>
        <dbReference type="Proteomes" id="UP000277204"/>
    </source>
</evidence>
<evidence type="ECO:0000313" key="1">
    <source>
        <dbReference type="EMBL" id="VDO74562.1"/>
    </source>
</evidence>
<proteinExistence type="predicted"/>
<dbReference type="GO" id="GO:0036064">
    <property type="term" value="C:ciliary basal body"/>
    <property type="evidence" value="ECO:0007669"/>
    <property type="project" value="TreeGrafter"/>
</dbReference>
<dbReference type="Proteomes" id="UP000277204">
    <property type="component" value="Unassembled WGS sequence"/>
</dbReference>
<reference evidence="1 2" key="1">
    <citation type="submission" date="2018-11" db="EMBL/GenBank/DDBJ databases">
        <authorList>
            <consortium name="Pathogen Informatics"/>
        </authorList>
    </citation>
    <scope>NUCLEOTIDE SEQUENCE [LARGE SCALE GENOMIC DNA]</scope>
    <source>
        <strain evidence="1 2">Zambia</strain>
    </source>
</reference>